<dbReference type="GO" id="GO:0016020">
    <property type="term" value="C:membrane"/>
    <property type="evidence" value="ECO:0007669"/>
    <property type="project" value="InterPro"/>
</dbReference>
<feature type="transmembrane region" description="Helical" evidence="7">
    <location>
        <begin position="32"/>
        <end position="50"/>
    </location>
</feature>
<dbReference type="PANTHER" id="PTHR16119:SF17">
    <property type="entry name" value="TRANSMEMBRANE PROTEIN 144"/>
    <property type="match status" value="1"/>
</dbReference>
<feature type="transmembrane region" description="Helical" evidence="7">
    <location>
        <begin position="89"/>
        <end position="108"/>
    </location>
</feature>
<reference evidence="8 9" key="1">
    <citation type="submission" date="2018-08" db="EMBL/GenBank/DDBJ databases">
        <title>Bacillus chawlae sp. nov., Bacillus glennii sp. nov., and Bacillus saganii sp. nov. Isolated from the Vehicle Assembly Building at Kennedy Space Center where the Viking Spacecraft were Assembled.</title>
        <authorList>
            <person name="Seuylemezian A."/>
            <person name="Vaishampayan P."/>
        </authorList>
    </citation>
    <scope>NUCLEOTIDE SEQUENCE [LARGE SCALE GENOMIC DNA]</scope>
    <source>
        <strain evidence="8 9">V44-8</strain>
    </source>
</reference>
<dbReference type="AlphaFoldDB" id="A0A372LIC2"/>
<keyword evidence="4 7" id="KW-0812">Transmembrane</keyword>
<name>A0A372LIC2_9BACI</name>
<dbReference type="OrthoDB" id="1452595at2"/>
<dbReference type="RefSeq" id="WP_117321551.1">
    <property type="nucleotide sequence ID" value="NZ_QVTD01000003.1"/>
</dbReference>
<feature type="transmembrane region" description="Helical" evidence="7">
    <location>
        <begin position="56"/>
        <end position="77"/>
    </location>
</feature>
<evidence type="ECO:0000256" key="1">
    <source>
        <dbReference type="ARBA" id="ARBA00004127"/>
    </source>
</evidence>
<keyword evidence="5 7" id="KW-1133">Transmembrane helix</keyword>
<keyword evidence="9" id="KW-1185">Reference proteome</keyword>
<evidence type="ECO:0000256" key="4">
    <source>
        <dbReference type="ARBA" id="ARBA00022692"/>
    </source>
</evidence>
<proteinExistence type="inferred from homology"/>
<dbReference type="EMBL" id="QVTD01000003">
    <property type="protein sequence ID" value="RFU65376.1"/>
    <property type="molecule type" value="Genomic_DNA"/>
</dbReference>
<dbReference type="CDD" id="cd23112">
    <property type="entry name" value="glucose_uptake_GlcU"/>
    <property type="match status" value="1"/>
</dbReference>
<feature type="transmembrane region" description="Helical" evidence="7">
    <location>
        <begin position="231"/>
        <end position="253"/>
    </location>
</feature>
<keyword evidence="3 8" id="KW-0762">Sugar transport</keyword>
<protein>
    <submittedName>
        <fullName evidence="8">Glucose transporter GlcU</fullName>
    </submittedName>
</protein>
<feature type="transmembrane region" description="Helical" evidence="7">
    <location>
        <begin position="177"/>
        <end position="196"/>
    </location>
</feature>
<evidence type="ECO:0000256" key="7">
    <source>
        <dbReference type="SAM" id="Phobius"/>
    </source>
</evidence>
<comment type="subcellular location">
    <subcellularLocation>
        <location evidence="1">Endomembrane system</location>
        <topology evidence="1">Multi-pass membrane protein</topology>
    </subcellularLocation>
</comment>
<keyword evidence="6 7" id="KW-0472">Membrane</keyword>
<feature type="transmembrane region" description="Helical" evidence="7">
    <location>
        <begin position="262"/>
        <end position="281"/>
    </location>
</feature>
<dbReference type="InterPro" id="IPR010651">
    <property type="entry name" value="Sugar_transport"/>
</dbReference>
<evidence type="ECO:0000256" key="3">
    <source>
        <dbReference type="ARBA" id="ARBA00022597"/>
    </source>
</evidence>
<evidence type="ECO:0000256" key="6">
    <source>
        <dbReference type="ARBA" id="ARBA00023136"/>
    </source>
</evidence>
<dbReference type="SUPFAM" id="SSF103481">
    <property type="entry name" value="Multidrug resistance efflux transporter EmrE"/>
    <property type="match status" value="2"/>
</dbReference>
<dbReference type="GO" id="GO:0015144">
    <property type="term" value="F:carbohydrate transmembrane transporter activity"/>
    <property type="evidence" value="ECO:0007669"/>
    <property type="project" value="InterPro"/>
</dbReference>
<gene>
    <name evidence="8" type="ORF">D0466_05650</name>
</gene>
<sequence length="284" mass="30117">MDGIFYALLPAVFWGSIVLVSVKLGGNAYSQTLGITLGALLFSIVMFFIKTPDMDMLVWVVGIISGIAWAVGQLYQLNSVKYMGVSKTVPISTGMQLLGTTLVGVIVFKEWTTNTTIILGIIALVCIIAGVILTGVGKKEGNGQQEDLKKGLFVLAISSLGFLGYVVVVRWFNIEGWSAILPQSIGMLAGAVMLSVKHNPFTKYAARNILTGIMWAIGNIGLLLANPKVGVAIAFSISQMGIVISTLGGIFLLGEKKSKKQLTFVIIGCSLVIAGGVLLGMTKK</sequence>
<comment type="similarity">
    <text evidence="2">Belongs to the GRP transporter (TC 2.A.7.5) family.</text>
</comment>
<dbReference type="Gene3D" id="1.10.3730.20">
    <property type="match status" value="1"/>
</dbReference>
<feature type="transmembrane region" description="Helical" evidence="7">
    <location>
        <begin position="114"/>
        <end position="136"/>
    </location>
</feature>
<dbReference type="PANTHER" id="PTHR16119">
    <property type="entry name" value="TRANSMEMBRANE PROTEIN 144"/>
    <property type="match status" value="1"/>
</dbReference>
<organism evidence="8 9">
    <name type="scientific">Peribacillus glennii</name>
    <dbReference type="NCBI Taxonomy" id="2303991"/>
    <lineage>
        <taxon>Bacteria</taxon>
        <taxon>Bacillati</taxon>
        <taxon>Bacillota</taxon>
        <taxon>Bacilli</taxon>
        <taxon>Bacillales</taxon>
        <taxon>Bacillaceae</taxon>
        <taxon>Peribacillus</taxon>
    </lineage>
</organism>
<evidence type="ECO:0000256" key="2">
    <source>
        <dbReference type="ARBA" id="ARBA00006117"/>
    </source>
</evidence>
<evidence type="ECO:0000256" key="5">
    <source>
        <dbReference type="ARBA" id="ARBA00022989"/>
    </source>
</evidence>
<evidence type="ECO:0000313" key="8">
    <source>
        <dbReference type="EMBL" id="RFU65376.1"/>
    </source>
</evidence>
<dbReference type="GO" id="GO:0012505">
    <property type="term" value="C:endomembrane system"/>
    <property type="evidence" value="ECO:0007669"/>
    <property type="project" value="UniProtKB-SubCell"/>
</dbReference>
<dbReference type="Pfam" id="PF06800">
    <property type="entry name" value="Sugar_transport"/>
    <property type="match status" value="1"/>
</dbReference>
<dbReference type="Proteomes" id="UP000262939">
    <property type="component" value="Unassembled WGS sequence"/>
</dbReference>
<dbReference type="InterPro" id="IPR037185">
    <property type="entry name" value="EmrE-like"/>
</dbReference>
<accession>A0A372LIC2</accession>
<keyword evidence="3 8" id="KW-0813">Transport</keyword>
<evidence type="ECO:0000313" key="9">
    <source>
        <dbReference type="Proteomes" id="UP000262939"/>
    </source>
</evidence>
<comment type="caution">
    <text evidence="8">The sequence shown here is derived from an EMBL/GenBank/DDBJ whole genome shotgun (WGS) entry which is preliminary data.</text>
</comment>
<feature type="transmembrane region" description="Helical" evidence="7">
    <location>
        <begin position="6"/>
        <end position="25"/>
    </location>
</feature>
<feature type="transmembrane region" description="Helical" evidence="7">
    <location>
        <begin position="208"/>
        <end position="225"/>
    </location>
</feature>
<feature type="transmembrane region" description="Helical" evidence="7">
    <location>
        <begin position="152"/>
        <end position="171"/>
    </location>
</feature>